<reference evidence="10 11" key="1">
    <citation type="submission" date="2020-04" db="EMBL/GenBank/DDBJ databases">
        <title>Plant Genome Project.</title>
        <authorList>
            <person name="Zhang R.-G."/>
        </authorList>
    </citation>
    <scope>NUCLEOTIDE SEQUENCE [LARGE SCALE GENOMIC DNA]</scope>
    <source>
        <strain evidence="10">YNK0</strain>
        <tissue evidence="10">Leaf</tissue>
    </source>
</reference>
<accession>A0A834ZEJ4</accession>
<keyword evidence="9" id="KW-1133">Transmembrane helix</keyword>
<keyword evidence="6 8" id="KW-0627">Porphyrin biosynthesis</keyword>
<dbReference type="AlphaFoldDB" id="A0A834ZEJ4"/>
<dbReference type="Gene3D" id="3.40.50.1400">
    <property type="match status" value="1"/>
</dbReference>
<sequence>MDATASSGVISHVKVSDSPLRRANRNFSMSFPQTKSFISVTCSSAERLRDHDKSSCDALTVIIFFSAHGVPVSYVEDAGDPYQDQMEGFITLIIQELKARGIDNDHTLAYQSQVGPVQWLKPYTDEVLVELGQKGVKSLLAVPNPNKRRFAPNSSTGLCAYIENWGCVPVLGCTFSFISDLADAVVEALPSASANVTSKSMFEEADSDPLKYAINMFFGSILAFVLLLSPKLISAFRSYL</sequence>
<dbReference type="SUPFAM" id="SSF53800">
    <property type="entry name" value="Chelatase"/>
    <property type="match status" value="1"/>
</dbReference>
<comment type="similarity">
    <text evidence="2 8">Belongs to the ferrochelatase family.</text>
</comment>
<dbReference type="Proteomes" id="UP000655225">
    <property type="component" value="Unassembled WGS sequence"/>
</dbReference>
<dbReference type="GO" id="GO:0009507">
    <property type="term" value="C:chloroplast"/>
    <property type="evidence" value="ECO:0007669"/>
    <property type="project" value="UniProtKB-SubCell"/>
</dbReference>
<keyword evidence="8" id="KW-0934">Plastid</keyword>
<evidence type="ECO:0000256" key="7">
    <source>
        <dbReference type="ARBA" id="ARBA00049380"/>
    </source>
</evidence>
<name>A0A834ZEJ4_TETSI</name>
<evidence type="ECO:0000256" key="3">
    <source>
        <dbReference type="ARBA" id="ARBA00023004"/>
    </source>
</evidence>
<dbReference type="PANTHER" id="PTHR11108:SF4">
    <property type="entry name" value="FERROCHELATASE-1, CHLOROPLASTIC_MITOCHONDRIAL"/>
    <property type="match status" value="1"/>
</dbReference>
<evidence type="ECO:0000256" key="1">
    <source>
        <dbReference type="ARBA" id="ARBA00004943"/>
    </source>
</evidence>
<protein>
    <recommendedName>
        <fullName evidence="8">Ferrochelatase</fullName>
        <ecNumber evidence="8">4.98.1.1</ecNumber>
    </recommendedName>
</protein>
<gene>
    <name evidence="10" type="ORF">HHK36_014275</name>
</gene>
<evidence type="ECO:0000313" key="11">
    <source>
        <dbReference type="Proteomes" id="UP000655225"/>
    </source>
</evidence>
<keyword evidence="9" id="KW-0472">Membrane</keyword>
<dbReference type="Pfam" id="PF00762">
    <property type="entry name" value="Ferrochelatase"/>
    <property type="match status" value="1"/>
</dbReference>
<evidence type="ECO:0000256" key="8">
    <source>
        <dbReference type="RuleBase" id="RU000607"/>
    </source>
</evidence>
<organism evidence="10 11">
    <name type="scientific">Tetracentron sinense</name>
    <name type="common">Spur-leaf</name>
    <dbReference type="NCBI Taxonomy" id="13715"/>
    <lineage>
        <taxon>Eukaryota</taxon>
        <taxon>Viridiplantae</taxon>
        <taxon>Streptophyta</taxon>
        <taxon>Embryophyta</taxon>
        <taxon>Tracheophyta</taxon>
        <taxon>Spermatophyta</taxon>
        <taxon>Magnoliopsida</taxon>
        <taxon>Trochodendrales</taxon>
        <taxon>Trochodendraceae</taxon>
        <taxon>Tetracentron</taxon>
    </lineage>
</organism>
<evidence type="ECO:0000256" key="2">
    <source>
        <dbReference type="ARBA" id="ARBA00007718"/>
    </source>
</evidence>
<feature type="transmembrane region" description="Helical" evidence="9">
    <location>
        <begin position="212"/>
        <end position="233"/>
    </location>
</feature>
<keyword evidence="8" id="KW-0150">Chloroplast</keyword>
<keyword evidence="11" id="KW-1185">Reference proteome</keyword>
<dbReference type="EMBL" id="JABCRI010000009">
    <property type="protein sequence ID" value="KAF8400972.1"/>
    <property type="molecule type" value="Genomic_DNA"/>
</dbReference>
<comment type="catalytic activity">
    <reaction evidence="7 8">
        <text>heme b + 2 H(+) = protoporphyrin IX + Fe(2+)</text>
        <dbReference type="Rhea" id="RHEA:22584"/>
        <dbReference type="ChEBI" id="CHEBI:15378"/>
        <dbReference type="ChEBI" id="CHEBI:29033"/>
        <dbReference type="ChEBI" id="CHEBI:57306"/>
        <dbReference type="ChEBI" id="CHEBI:60344"/>
        <dbReference type="EC" id="4.98.1.1"/>
    </reaction>
</comment>
<comment type="caution">
    <text evidence="10">The sequence shown here is derived from an EMBL/GenBank/DDBJ whole genome shotgun (WGS) entry which is preliminary data.</text>
</comment>
<keyword evidence="9" id="KW-0812">Transmembrane</keyword>
<comment type="subcellular location">
    <subcellularLocation>
        <location evidence="8">Plastid</location>
        <location evidence="8">Chloroplast</location>
    </subcellularLocation>
</comment>
<dbReference type="PANTHER" id="PTHR11108">
    <property type="entry name" value="FERROCHELATASE"/>
    <property type="match status" value="1"/>
</dbReference>
<dbReference type="GO" id="GO:0004325">
    <property type="term" value="F:ferrochelatase activity"/>
    <property type="evidence" value="ECO:0007669"/>
    <property type="project" value="UniProtKB-UniRule"/>
</dbReference>
<evidence type="ECO:0000256" key="5">
    <source>
        <dbReference type="ARBA" id="ARBA00023239"/>
    </source>
</evidence>
<evidence type="ECO:0000256" key="6">
    <source>
        <dbReference type="ARBA" id="ARBA00023244"/>
    </source>
</evidence>
<dbReference type="InterPro" id="IPR019772">
    <property type="entry name" value="Ferrochelatase_AS"/>
</dbReference>
<dbReference type="InterPro" id="IPR033644">
    <property type="entry name" value="Ferrochelatase_C"/>
</dbReference>
<keyword evidence="3 8" id="KW-0408">Iron</keyword>
<dbReference type="GO" id="GO:0005739">
    <property type="term" value="C:mitochondrion"/>
    <property type="evidence" value="ECO:0007669"/>
    <property type="project" value="TreeGrafter"/>
</dbReference>
<dbReference type="CDD" id="cd00419">
    <property type="entry name" value="Ferrochelatase_C"/>
    <property type="match status" value="1"/>
</dbReference>
<dbReference type="UniPathway" id="UPA00252">
    <property type="reaction ID" value="UER00325"/>
</dbReference>
<evidence type="ECO:0000256" key="9">
    <source>
        <dbReference type="SAM" id="Phobius"/>
    </source>
</evidence>
<comment type="pathway">
    <text evidence="1 8">Porphyrin-containing compound metabolism; protoheme biosynthesis; protoheme from protoporphyrin-IX: step 1/1.</text>
</comment>
<keyword evidence="5 8" id="KW-0456">Lyase</keyword>
<dbReference type="InterPro" id="IPR001015">
    <property type="entry name" value="Ferrochelatase"/>
</dbReference>
<evidence type="ECO:0000256" key="4">
    <source>
        <dbReference type="ARBA" id="ARBA00023133"/>
    </source>
</evidence>
<dbReference type="GO" id="GO:0006783">
    <property type="term" value="P:heme biosynthetic process"/>
    <property type="evidence" value="ECO:0007669"/>
    <property type="project" value="UniProtKB-UniRule"/>
</dbReference>
<keyword evidence="4 8" id="KW-0350">Heme biosynthesis</keyword>
<dbReference type="PROSITE" id="PS00534">
    <property type="entry name" value="FERROCHELATASE"/>
    <property type="match status" value="1"/>
</dbReference>
<evidence type="ECO:0000313" key="10">
    <source>
        <dbReference type="EMBL" id="KAF8400972.1"/>
    </source>
</evidence>
<dbReference type="OrthoDB" id="1323at2759"/>
<proteinExistence type="inferred from homology"/>
<dbReference type="EC" id="4.98.1.1" evidence="8"/>
<comment type="function">
    <text evidence="8">Catalyzes the ferrous insertion into protoporphyrin IX.</text>
</comment>